<accession>A0A1Y1ZUM7</accession>
<feature type="region of interest" description="Disordered" evidence="1">
    <location>
        <begin position="41"/>
        <end position="101"/>
    </location>
</feature>
<keyword evidence="3" id="KW-1185">Reference proteome</keyword>
<comment type="caution">
    <text evidence="2">The sequence shown here is derived from an EMBL/GenBank/DDBJ whole genome shotgun (WGS) entry which is preliminary data.</text>
</comment>
<evidence type="ECO:0000313" key="2">
    <source>
        <dbReference type="EMBL" id="ORY13956.1"/>
    </source>
</evidence>
<name>A0A1Y1ZUM7_9PLEO</name>
<proteinExistence type="predicted"/>
<dbReference type="Proteomes" id="UP000193144">
    <property type="component" value="Unassembled WGS sequence"/>
</dbReference>
<dbReference type="Pfam" id="PF18647">
    <property type="entry name" value="Fungal_lectin_2"/>
    <property type="match status" value="1"/>
</dbReference>
<sequence>MKSLEKSYLVFSNVDNYVYYALSRLMMQEFNVPYPEKPPAAWDPNSAVEGEEQEFAIDDDENAVTASFTPEEELLSDEALYPSQPPSTTPPEPKEEALCYDPGKGSSNPASCYIARDAMISYAAAFCGEVGGLDTGKLTKGYAQDTYSGAVMLIESDKKISNDECVMRFGHIIDGCVPNANNPMNWKYGGELRFDGTLYKINVDGGRSCKRQVNEGDAPMQSVAAKCDSFYQAIRDEFWIYGSGFLGDNFGKTLYDQMSSCIGSGVTDWTFDYYESPDNGMEWKAFGHTPI</sequence>
<dbReference type="EMBL" id="MCFA01000037">
    <property type="protein sequence ID" value="ORY13956.1"/>
    <property type="molecule type" value="Genomic_DNA"/>
</dbReference>
<dbReference type="OrthoDB" id="21678at2759"/>
<organism evidence="2 3">
    <name type="scientific">Clohesyomyces aquaticus</name>
    <dbReference type="NCBI Taxonomy" id="1231657"/>
    <lineage>
        <taxon>Eukaryota</taxon>
        <taxon>Fungi</taxon>
        <taxon>Dikarya</taxon>
        <taxon>Ascomycota</taxon>
        <taxon>Pezizomycotina</taxon>
        <taxon>Dothideomycetes</taxon>
        <taxon>Pleosporomycetidae</taxon>
        <taxon>Pleosporales</taxon>
        <taxon>Lindgomycetaceae</taxon>
        <taxon>Clohesyomyces</taxon>
    </lineage>
</organism>
<evidence type="ECO:0000256" key="1">
    <source>
        <dbReference type="SAM" id="MobiDB-lite"/>
    </source>
</evidence>
<dbReference type="STRING" id="1231657.A0A1Y1ZUM7"/>
<reference evidence="2 3" key="1">
    <citation type="submission" date="2016-07" db="EMBL/GenBank/DDBJ databases">
        <title>Pervasive Adenine N6-methylation of Active Genes in Fungi.</title>
        <authorList>
            <consortium name="DOE Joint Genome Institute"/>
            <person name="Mondo S.J."/>
            <person name="Dannebaum R.O."/>
            <person name="Kuo R.C."/>
            <person name="Labutti K."/>
            <person name="Haridas S."/>
            <person name="Kuo A."/>
            <person name="Salamov A."/>
            <person name="Ahrendt S.R."/>
            <person name="Lipzen A."/>
            <person name="Sullivan W."/>
            <person name="Andreopoulos W.B."/>
            <person name="Clum A."/>
            <person name="Lindquist E."/>
            <person name="Daum C."/>
            <person name="Ramamoorthy G.K."/>
            <person name="Gryganskyi A."/>
            <person name="Culley D."/>
            <person name="Magnuson J.K."/>
            <person name="James T.Y."/>
            <person name="O'Malley M.A."/>
            <person name="Stajich J.E."/>
            <person name="Spatafora J.W."/>
            <person name="Visel A."/>
            <person name="Grigoriev I.V."/>
        </authorList>
    </citation>
    <scope>NUCLEOTIDE SEQUENCE [LARGE SCALE GENOMIC DNA]</scope>
    <source>
        <strain evidence="2 3">CBS 115471</strain>
    </source>
</reference>
<protein>
    <submittedName>
        <fullName evidence="2">Uncharacterized protein</fullName>
    </submittedName>
</protein>
<gene>
    <name evidence="2" type="ORF">BCR34DRAFT_249785</name>
</gene>
<feature type="compositionally biased region" description="Acidic residues" evidence="1">
    <location>
        <begin position="49"/>
        <end position="62"/>
    </location>
</feature>
<evidence type="ECO:0000313" key="3">
    <source>
        <dbReference type="Proteomes" id="UP000193144"/>
    </source>
</evidence>
<dbReference type="AlphaFoldDB" id="A0A1Y1ZUM7"/>